<evidence type="ECO:0000313" key="2">
    <source>
        <dbReference type="Proteomes" id="UP000002274"/>
    </source>
</evidence>
<reference evidence="1 2" key="1">
    <citation type="journal article" date="2007" name="PLoS Genet.">
        <title>Patterns and implications of gene gain and loss in the evolution of Prochlorococcus.</title>
        <authorList>
            <person name="Kettler G.C."/>
            <person name="Martiny A.C."/>
            <person name="Huang K."/>
            <person name="Zucker J."/>
            <person name="Coleman M.L."/>
            <person name="Rodrigue S."/>
            <person name="Chen F."/>
            <person name="Lapidus A."/>
            <person name="Ferriera S."/>
            <person name="Johnson J."/>
            <person name="Steglich C."/>
            <person name="Church G.M."/>
            <person name="Richardson P."/>
            <person name="Chisholm S.W."/>
        </authorList>
    </citation>
    <scope>NUCLEOTIDE SEQUENCE [LARGE SCALE GENOMIC DNA]</scope>
    <source>
        <strain evidence="1 2">MIT 9303</strain>
    </source>
</reference>
<dbReference type="KEGG" id="pmf:P9303_28941"/>
<dbReference type="HOGENOM" id="CLU_1204303_0_0_3"/>
<sequence>MTKPDVESDSAARGYRERLDDGRRAMAHLIHVWHERNGWSHKVLPALAECLDLGRVHNSQISNLRNGKLASPGPEVFLALGQANAILHAGLEPIRDRLVEGHPDLLKVLSESSLPLEGEDGEPLGAGALFEIFVGLAALPAGFDWRIEEDEAAALSAALADCLCNGKSWRHCRDKVMEAYPVTKAQRRERFAEVMAGLRDYNSEELDGELLDLHATQVALGGVNRQGAEGFLDDLRARSELLVDQEAPET</sequence>
<evidence type="ECO:0000313" key="1">
    <source>
        <dbReference type="EMBL" id="ABM79624.1"/>
    </source>
</evidence>
<dbReference type="RefSeq" id="WP_011827465.1">
    <property type="nucleotide sequence ID" value="NC_008820.1"/>
</dbReference>
<protein>
    <submittedName>
        <fullName evidence="1">Uncharacterized protein</fullName>
    </submittedName>
</protein>
<accession>A2CDR4</accession>
<dbReference type="BioCyc" id="PMAR59922:G1G80-2537-MONOMER"/>
<name>A2CDR4_PROM3</name>
<dbReference type="AlphaFoldDB" id="A2CDR4"/>
<dbReference type="STRING" id="59922.P9303_28941"/>
<dbReference type="Proteomes" id="UP000002274">
    <property type="component" value="Chromosome"/>
</dbReference>
<dbReference type="EMBL" id="CP000554">
    <property type="protein sequence ID" value="ABM79624.1"/>
    <property type="molecule type" value="Genomic_DNA"/>
</dbReference>
<gene>
    <name evidence="1" type="ordered locus">P9303_28941</name>
</gene>
<organism evidence="1 2">
    <name type="scientific">Prochlorococcus marinus (strain MIT 9303)</name>
    <dbReference type="NCBI Taxonomy" id="59922"/>
    <lineage>
        <taxon>Bacteria</taxon>
        <taxon>Bacillati</taxon>
        <taxon>Cyanobacteriota</taxon>
        <taxon>Cyanophyceae</taxon>
        <taxon>Synechococcales</taxon>
        <taxon>Prochlorococcaceae</taxon>
        <taxon>Prochlorococcus</taxon>
    </lineage>
</organism>
<proteinExistence type="predicted"/>